<dbReference type="Gene3D" id="2.60.200.30">
    <property type="entry name" value="Probable inorganic polyphosphate/atp-NAD kinase, domain 2"/>
    <property type="match status" value="1"/>
</dbReference>
<organism evidence="7 8">
    <name type="scientific">Candidatus Avoscillospira stercorigallinarum</name>
    <dbReference type="NCBI Taxonomy" id="2840708"/>
    <lineage>
        <taxon>Bacteria</taxon>
        <taxon>Bacillati</taxon>
        <taxon>Bacillota</taxon>
        <taxon>Clostridia</taxon>
        <taxon>Eubacteriales</taxon>
        <taxon>Oscillospiraceae</taxon>
        <taxon>Oscillospiraceae incertae sedis</taxon>
        <taxon>Candidatus Avoscillospira</taxon>
    </lineage>
</organism>
<dbReference type="SUPFAM" id="SSF111331">
    <property type="entry name" value="NAD kinase/diacylglycerol kinase-like"/>
    <property type="match status" value="1"/>
</dbReference>
<dbReference type="GO" id="GO:0051287">
    <property type="term" value="F:NAD binding"/>
    <property type="evidence" value="ECO:0007669"/>
    <property type="project" value="UniProtKB-ARBA"/>
</dbReference>
<dbReference type="PANTHER" id="PTHR20275">
    <property type="entry name" value="NAD KINASE"/>
    <property type="match status" value="1"/>
</dbReference>
<dbReference type="Pfam" id="PF20143">
    <property type="entry name" value="NAD_kinase_C"/>
    <property type="match status" value="1"/>
</dbReference>
<sequence>MKIVMTPNPYRDRNFQYVEQAVDILQKAGVETRICLPFDVDKNFELPKNVRFYDIHREIKSADLLICFGGDGTILHASKIATRHHVPILGVNIGTMGFMAELEASELDQLTRLPARDFRVEKRMMLRVQVRGEGKPLFDEIALNDAAITKGAVARVIQLSVECDGVEATAFSGDGVIVSTPTGSTAYSMSAGGPIVEPSAQNILITPICAHAIQAKSIVTAPWRTISVKMGKLGRRNAFLSVDGGRAYRLNVGDVVTIRKAEQETRLVRLKDTSFYQIINNKFYISKGAEP</sequence>
<name>A0A9D0Z762_9FIRM</name>
<comment type="caution">
    <text evidence="7">The sequence shown here is derived from an EMBL/GenBank/DDBJ whole genome shotgun (WGS) entry which is preliminary data.</text>
</comment>
<feature type="active site" description="Proton acceptor" evidence="6">
    <location>
        <position position="71"/>
    </location>
</feature>
<dbReference type="HAMAP" id="MF_00361">
    <property type="entry name" value="NAD_kinase"/>
    <property type="match status" value="1"/>
</dbReference>
<dbReference type="PANTHER" id="PTHR20275:SF0">
    <property type="entry name" value="NAD KINASE"/>
    <property type="match status" value="1"/>
</dbReference>
<keyword evidence="1 6" id="KW-0808">Transferase</keyword>
<reference evidence="7" key="1">
    <citation type="submission" date="2020-10" db="EMBL/GenBank/DDBJ databases">
        <authorList>
            <person name="Gilroy R."/>
        </authorList>
    </citation>
    <scope>NUCLEOTIDE SEQUENCE</scope>
    <source>
        <strain evidence="7">ChiSjej2B20-13462</strain>
    </source>
</reference>
<feature type="binding site" evidence="6">
    <location>
        <position position="155"/>
    </location>
    <ligand>
        <name>NAD(+)</name>
        <dbReference type="ChEBI" id="CHEBI:57540"/>
    </ligand>
</feature>
<keyword evidence="6" id="KW-0963">Cytoplasm</keyword>
<dbReference type="GO" id="GO:0003951">
    <property type="term" value="F:NAD+ kinase activity"/>
    <property type="evidence" value="ECO:0007669"/>
    <property type="project" value="UniProtKB-UniRule"/>
</dbReference>
<evidence type="ECO:0000256" key="5">
    <source>
        <dbReference type="ARBA" id="ARBA00047925"/>
    </source>
</evidence>
<evidence type="ECO:0000256" key="6">
    <source>
        <dbReference type="HAMAP-Rule" id="MF_00361"/>
    </source>
</evidence>
<dbReference type="GO" id="GO:0005737">
    <property type="term" value="C:cytoplasm"/>
    <property type="evidence" value="ECO:0007669"/>
    <property type="project" value="UniProtKB-SubCell"/>
</dbReference>
<dbReference type="InterPro" id="IPR002504">
    <property type="entry name" value="NADK"/>
</dbReference>
<dbReference type="GO" id="GO:0046872">
    <property type="term" value="F:metal ion binding"/>
    <property type="evidence" value="ECO:0007669"/>
    <property type="project" value="UniProtKB-UniRule"/>
</dbReference>
<dbReference type="EMBL" id="DVFN01000030">
    <property type="protein sequence ID" value="HIQ69103.1"/>
    <property type="molecule type" value="Genomic_DNA"/>
</dbReference>
<dbReference type="GO" id="GO:0019674">
    <property type="term" value="P:NAD+ metabolic process"/>
    <property type="evidence" value="ECO:0007669"/>
    <property type="project" value="InterPro"/>
</dbReference>
<dbReference type="GO" id="GO:0006741">
    <property type="term" value="P:NADP+ biosynthetic process"/>
    <property type="evidence" value="ECO:0007669"/>
    <property type="project" value="UniProtKB-UniRule"/>
</dbReference>
<keyword evidence="2 6" id="KW-0418">Kinase</keyword>
<keyword evidence="4 6" id="KW-0520">NAD</keyword>
<dbReference type="InterPro" id="IPR017437">
    <property type="entry name" value="ATP-NAD_kinase_PpnK-typ_C"/>
</dbReference>
<dbReference type="Proteomes" id="UP000886874">
    <property type="component" value="Unassembled WGS sequence"/>
</dbReference>
<evidence type="ECO:0000256" key="1">
    <source>
        <dbReference type="ARBA" id="ARBA00022679"/>
    </source>
</evidence>
<evidence type="ECO:0000313" key="8">
    <source>
        <dbReference type="Proteomes" id="UP000886874"/>
    </source>
</evidence>
<feature type="binding site" evidence="6">
    <location>
        <position position="76"/>
    </location>
    <ligand>
        <name>NAD(+)</name>
        <dbReference type="ChEBI" id="CHEBI:57540"/>
    </ligand>
</feature>
<dbReference type="AlphaFoldDB" id="A0A9D0Z762"/>
<dbReference type="InterPro" id="IPR016064">
    <property type="entry name" value="NAD/diacylglycerol_kinase_sf"/>
</dbReference>
<keyword evidence="6" id="KW-0547">Nucleotide-binding</keyword>
<evidence type="ECO:0000313" key="7">
    <source>
        <dbReference type="EMBL" id="HIQ69103.1"/>
    </source>
</evidence>
<feature type="binding site" evidence="6">
    <location>
        <begin position="71"/>
        <end position="72"/>
    </location>
    <ligand>
        <name>NAD(+)</name>
        <dbReference type="ChEBI" id="CHEBI:57540"/>
    </ligand>
</feature>
<dbReference type="EC" id="2.7.1.23" evidence="6"/>
<comment type="caution">
    <text evidence="6">Lacks conserved residue(s) required for the propagation of feature annotation.</text>
</comment>
<dbReference type="Pfam" id="PF01513">
    <property type="entry name" value="NAD_kinase"/>
    <property type="match status" value="1"/>
</dbReference>
<comment type="function">
    <text evidence="6">Involved in the regulation of the intracellular balance of NAD and NADP, and is a key enzyme in the biosynthesis of NADP. Catalyzes specifically the phosphorylation on 2'-hydroxyl of the adenosine moiety of NAD to yield NADP.</text>
</comment>
<evidence type="ECO:0000256" key="3">
    <source>
        <dbReference type="ARBA" id="ARBA00022857"/>
    </source>
</evidence>
<dbReference type="Gene3D" id="3.40.50.10330">
    <property type="entry name" value="Probable inorganic polyphosphate/atp-NAD kinase, domain 1"/>
    <property type="match status" value="1"/>
</dbReference>
<gene>
    <name evidence="6" type="primary">nadK</name>
    <name evidence="7" type="ORF">IAA67_02065</name>
</gene>
<dbReference type="InterPro" id="IPR017438">
    <property type="entry name" value="ATP-NAD_kinase_N"/>
</dbReference>
<comment type="catalytic activity">
    <reaction evidence="5 6">
        <text>NAD(+) + ATP = ADP + NADP(+) + H(+)</text>
        <dbReference type="Rhea" id="RHEA:18629"/>
        <dbReference type="ChEBI" id="CHEBI:15378"/>
        <dbReference type="ChEBI" id="CHEBI:30616"/>
        <dbReference type="ChEBI" id="CHEBI:57540"/>
        <dbReference type="ChEBI" id="CHEBI:58349"/>
        <dbReference type="ChEBI" id="CHEBI:456216"/>
        <dbReference type="EC" id="2.7.1.23"/>
    </reaction>
</comment>
<feature type="binding site" evidence="6">
    <location>
        <position position="174"/>
    </location>
    <ligand>
        <name>NAD(+)</name>
        <dbReference type="ChEBI" id="CHEBI:57540"/>
    </ligand>
</feature>
<reference evidence="7" key="2">
    <citation type="journal article" date="2021" name="PeerJ">
        <title>Extensive microbial diversity within the chicken gut microbiome revealed by metagenomics and culture.</title>
        <authorList>
            <person name="Gilroy R."/>
            <person name="Ravi A."/>
            <person name="Getino M."/>
            <person name="Pursley I."/>
            <person name="Horton D.L."/>
            <person name="Alikhan N.F."/>
            <person name="Baker D."/>
            <person name="Gharbi K."/>
            <person name="Hall N."/>
            <person name="Watson M."/>
            <person name="Adriaenssens E.M."/>
            <person name="Foster-Nyarko E."/>
            <person name="Jarju S."/>
            <person name="Secka A."/>
            <person name="Antonio M."/>
            <person name="Oren A."/>
            <person name="Chaudhuri R.R."/>
            <person name="La Ragione R."/>
            <person name="Hildebrand F."/>
            <person name="Pallen M.J."/>
        </authorList>
    </citation>
    <scope>NUCLEOTIDE SEQUENCE</scope>
    <source>
        <strain evidence="7">ChiSjej2B20-13462</strain>
    </source>
</reference>
<proteinExistence type="inferred from homology"/>
<comment type="subcellular location">
    <subcellularLocation>
        <location evidence="6">Cytoplasm</location>
    </subcellularLocation>
</comment>
<dbReference type="GO" id="GO:0005524">
    <property type="term" value="F:ATP binding"/>
    <property type="evidence" value="ECO:0007669"/>
    <property type="project" value="UniProtKB-KW"/>
</dbReference>
<keyword evidence="6" id="KW-0067">ATP-binding</keyword>
<keyword evidence="3 6" id="KW-0521">NADP</keyword>
<accession>A0A9D0Z762</accession>
<comment type="similarity">
    <text evidence="6">Belongs to the NAD kinase family.</text>
</comment>
<feature type="binding site" evidence="6">
    <location>
        <begin position="144"/>
        <end position="145"/>
    </location>
    <ligand>
        <name>NAD(+)</name>
        <dbReference type="ChEBI" id="CHEBI:57540"/>
    </ligand>
</feature>
<evidence type="ECO:0000256" key="4">
    <source>
        <dbReference type="ARBA" id="ARBA00023027"/>
    </source>
</evidence>
<feature type="binding site" evidence="6">
    <location>
        <begin position="185"/>
        <end position="190"/>
    </location>
    <ligand>
        <name>NAD(+)</name>
        <dbReference type="ChEBI" id="CHEBI:57540"/>
    </ligand>
</feature>
<protein>
    <recommendedName>
        <fullName evidence="6">NAD kinase</fullName>
        <ecNumber evidence="6">2.7.1.23</ecNumber>
    </recommendedName>
    <alternativeName>
        <fullName evidence="6">ATP-dependent NAD kinase</fullName>
    </alternativeName>
</protein>
<evidence type="ECO:0000256" key="2">
    <source>
        <dbReference type="ARBA" id="ARBA00022777"/>
    </source>
</evidence>
<comment type="cofactor">
    <cofactor evidence="6">
        <name>a divalent metal cation</name>
        <dbReference type="ChEBI" id="CHEBI:60240"/>
    </cofactor>
</comment>